<evidence type="ECO:0000313" key="4">
    <source>
        <dbReference type="Proteomes" id="UP001268864"/>
    </source>
</evidence>
<dbReference type="EMBL" id="JAMQOS010000007">
    <property type="protein sequence ID" value="MDS0284197.1"/>
    <property type="molecule type" value="Genomic_DNA"/>
</dbReference>
<evidence type="ECO:0008006" key="5">
    <source>
        <dbReference type="Google" id="ProtNLM"/>
    </source>
</evidence>
<sequence>MQPSDWSPSHLGTRALALGLVVLLVGSMFASVAAAGSAIALRNADVSATTVTVGENVTVTANAVNVGDSGGGYTFEFKRNGTDYGTTWTTFASRRVTLAADEYRSVNATVQFDEPGTYGIRVNDKRAGVVRVQSARTQVDSVSDTQRRVDVRANGVSTSEPTDFEVPPSNLSVGLERWSTTTGQSAFQQYLTEYTNRSEVPETLPSRADSTLLGVVTFESDDDFDEATMRLAVDSGALSNSTVAREDVTVYQRNGDIWERLETTLVAAEANRTVYEATVTRGTTYAVGRIDPNVSVANTSYGTTASAGGQRLYVDARVRNDAPIAGSYTGELRVNGEVMNRTTITVPASGEARVSLSHTVSEAGTYTLELDRTAVGSVLIAESQVGDTQSPGSSDADGTGSPTATATGVGESGDDAGLADALPATVLGIDTLYVAGGLAIALGAFVAIWLLLRRGGDGGGGRPDSFDPW</sequence>
<organism evidence="3 4">
    <name type="scientific">Haloarcula onubensis</name>
    <dbReference type="NCBI Taxonomy" id="2950539"/>
    <lineage>
        <taxon>Archaea</taxon>
        <taxon>Methanobacteriati</taxon>
        <taxon>Methanobacteriota</taxon>
        <taxon>Stenosarchaea group</taxon>
        <taxon>Halobacteria</taxon>
        <taxon>Halobacteriales</taxon>
        <taxon>Haloarculaceae</taxon>
        <taxon>Haloarcula</taxon>
    </lineage>
</organism>
<accession>A0ABU2FVD4</accession>
<feature type="region of interest" description="Disordered" evidence="1">
    <location>
        <begin position="383"/>
        <end position="412"/>
    </location>
</feature>
<dbReference type="Proteomes" id="UP001268864">
    <property type="component" value="Unassembled WGS sequence"/>
</dbReference>
<protein>
    <recommendedName>
        <fullName evidence="5">PGF-pre-PGF domain-containing protein</fullName>
    </recommendedName>
</protein>
<keyword evidence="2" id="KW-0812">Transmembrane</keyword>
<evidence type="ECO:0000313" key="3">
    <source>
        <dbReference type="EMBL" id="MDS0284197.1"/>
    </source>
</evidence>
<dbReference type="InterPro" id="IPR013783">
    <property type="entry name" value="Ig-like_fold"/>
</dbReference>
<dbReference type="Gene3D" id="2.60.40.10">
    <property type="entry name" value="Immunoglobulins"/>
    <property type="match status" value="2"/>
</dbReference>
<proteinExistence type="predicted"/>
<comment type="caution">
    <text evidence="3">The sequence shown here is derived from an EMBL/GenBank/DDBJ whole genome shotgun (WGS) entry which is preliminary data.</text>
</comment>
<reference evidence="3 4" key="1">
    <citation type="submission" date="2022-06" db="EMBL/GenBank/DDBJ databases">
        <title>Halomicroarcula sp. a new haloarchaeum isolate from saline soil.</title>
        <authorList>
            <person name="Strakova D."/>
            <person name="Galisteo C."/>
            <person name="Sanchez-Porro C."/>
            <person name="Ventosa A."/>
        </authorList>
    </citation>
    <scope>NUCLEOTIDE SEQUENCE [LARGE SCALE GENOMIC DNA]</scope>
    <source>
        <strain evidence="3 4">S3CR25-11</strain>
    </source>
</reference>
<evidence type="ECO:0000256" key="1">
    <source>
        <dbReference type="SAM" id="MobiDB-lite"/>
    </source>
</evidence>
<name>A0ABU2FVD4_9EURY</name>
<keyword evidence="2" id="KW-1133">Transmembrane helix</keyword>
<gene>
    <name evidence="3" type="ORF">NDI86_19070</name>
</gene>
<dbReference type="RefSeq" id="WP_310901939.1">
    <property type="nucleotide sequence ID" value="NZ_JAMQOS010000007.1"/>
</dbReference>
<feature type="transmembrane region" description="Helical" evidence="2">
    <location>
        <begin position="432"/>
        <end position="452"/>
    </location>
</feature>
<keyword evidence="4" id="KW-1185">Reference proteome</keyword>
<evidence type="ECO:0000256" key="2">
    <source>
        <dbReference type="SAM" id="Phobius"/>
    </source>
</evidence>
<keyword evidence="2" id="KW-0472">Membrane</keyword>